<dbReference type="EMBL" id="BGPR01000121">
    <property type="protein sequence ID" value="GBL96540.1"/>
    <property type="molecule type" value="Genomic_DNA"/>
</dbReference>
<feature type="compositionally biased region" description="Low complexity" evidence="1">
    <location>
        <begin position="343"/>
        <end position="355"/>
    </location>
</feature>
<keyword evidence="3" id="KW-1185">Reference proteome</keyword>
<comment type="caution">
    <text evidence="2">The sequence shown here is derived from an EMBL/GenBank/DDBJ whole genome shotgun (WGS) entry which is preliminary data.</text>
</comment>
<evidence type="ECO:0000313" key="3">
    <source>
        <dbReference type="Proteomes" id="UP000499080"/>
    </source>
</evidence>
<dbReference type="AlphaFoldDB" id="A0A4Y2BWI8"/>
<feature type="compositionally biased region" description="Polar residues" evidence="1">
    <location>
        <begin position="120"/>
        <end position="130"/>
    </location>
</feature>
<gene>
    <name evidence="2" type="ORF">AVEN_229972_1</name>
</gene>
<name>A0A4Y2BWI8_ARAVE</name>
<feature type="region of interest" description="Disordered" evidence="1">
    <location>
        <begin position="326"/>
        <end position="370"/>
    </location>
</feature>
<feature type="compositionally biased region" description="Acidic residues" evidence="1">
    <location>
        <begin position="331"/>
        <end position="340"/>
    </location>
</feature>
<protein>
    <submittedName>
        <fullName evidence="2">Uncharacterized protein</fullName>
    </submittedName>
</protein>
<feature type="compositionally biased region" description="Basic and acidic residues" evidence="1">
    <location>
        <begin position="88"/>
        <end position="98"/>
    </location>
</feature>
<reference evidence="2 3" key="1">
    <citation type="journal article" date="2019" name="Sci. Rep.">
        <title>Orb-weaving spider Araneus ventricosus genome elucidates the spidroin gene catalogue.</title>
        <authorList>
            <person name="Kono N."/>
            <person name="Nakamura H."/>
            <person name="Ohtoshi R."/>
            <person name="Moran D.A.P."/>
            <person name="Shinohara A."/>
            <person name="Yoshida Y."/>
            <person name="Fujiwara M."/>
            <person name="Mori M."/>
            <person name="Tomita M."/>
            <person name="Arakawa K."/>
        </authorList>
    </citation>
    <scope>NUCLEOTIDE SEQUENCE [LARGE SCALE GENOMIC DNA]</scope>
</reference>
<dbReference type="Proteomes" id="UP000499080">
    <property type="component" value="Unassembled WGS sequence"/>
</dbReference>
<accession>A0A4Y2BWI8</accession>
<organism evidence="2 3">
    <name type="scientific">Araneus ventricosus</name>
    <name type="common">Orbweaver spider</name>
    <name type="synonym">Epeira ventricosa</name>
    <dbReference type="NCBI Taxonomy" id="182803"/>
    <lineage>
        <taxon>Eukaryota</taxon>
        <taxon>Metazoa</taxon>
        <taxon>Ecdysozoa</taxon>
        <taxon>Arthropoda</taxon>
        <taxon>Chelicerata</taxon>
        <taxon>Arachnida</taxon>
        <taxon>Araneae</taxon>
        <taxon>Araneomorphae</taxon>
        <taxon>Entelegynae</taxon>
        <taxon>Araneoidea</taxon>
        <taxon>Araneidae</taxon>
        <taxon>Araneus</taxon>
    </lineage>
</organism>
<feature type="region of interest" description="Disordered" evidence="1">
    <location>
        <begin position="88"/>
        <end position="130"/>
    </location>
</feature>
<evidence type="ECO:0000313" key="2">
    <source>
        <dbReference type="EMBL" id="GBL96540.1"/>
    </source>
</evidence>
<sequence length="398" mass="44978">MQNQVLSFSFFHVRQKSQRLLGMYEGPSSIYRCLTGKRRRGRLAKSIPIKQVEPEDQYEFTESTEENSVVYRPSNTLCYMPRVKEEFQLEDSKGKETSPMESEGMTSNSTSPSACRKNAKLSSLNEEPSSFQSLNATRALFGSDERISDSLTSDEASNHFLNEDKFKKWEETCGENDDDASKSSIENSKCFPKVVDVSKKKCSTPVRSSRRSKGRKLPSVFLEELSTRSRDSEEMLAQNPADTKEKNFVPVESVAIGIKSNDSHLSTLSATESNKQIADIEEFESLQGLITAVVSPPSTNETEGQESLYDKQDLFNIVSPKCSETILQSSEESEEYESDNWDSQSASTNKSSSHSSETRPRLRRKERGTAEYKAWKKAISIVLREATCHKYVFRNLIK</sequence>
<proteinExistence type="predicted"/>
<evidence type="ECO:0000256" key="1">
    <source>
        <dbReference type="SAM" id="MobiDB-lite"/>
    </source>
</evidence>
<feature type="compositionally biased region" description="Polar residues" evidence="1">
    <location>
        <begin position="104"/>
        <end position="113"/>
    </location>
</feature>